<reference evidence="1" key="1">
    <citation type="submission" date="2020-08" db="EMBL/GenBank/DDBJ databases">
        <title>Multicomponent nature underlies the extraordinary mechanical properties of spider dragline silk.</title>
        <authorList>
            <person name="Kono N."/>
            <person name="Nakamura H."/>
            <person name="Mori M."/>
            <person name="Yoshida Y."/>
            <person name="Ohtoshi R."/>
            <person name="Malay A.D."/>
            <person name="Moran D.A.P."/>
            <person name="Tomita M."/>
            <person name="Numata K."/>
            <person name="Arakawa K."/>
        </authorList>
    </citation>
    <scope>NUCLEOTIDE SEQUENCE</scope>
</reference>
<dbReference type="EMBL" id="BMAW01058645">
    <property type="protein sequence ID" value="GFT17297.1"/>
    <property type="molecule type" value="Genomic_DNA"/>
</dbReference>
<accession>A0A8X6NJZ7</accession>
<name>A0A8X6NJZ7_NEPPI</name>
<evidence type="ECO:0000313" key="2">
    <source>
        <dbReference type="Proteomes" id="UP000887013"/>
    </source>
</evidence>
<sequence length="80" mass="9174">MCYNISTGWDIISSKGTGREPEGAPRVGTRFLFSLSAVITHRNRISGRRLSVKTVFMEEYQRGRQELRKTGALRMKIRTI</sequence>
<comment type="caution">
    <text evidence="1">The sequence shown here is derived from an EMBL/GenBank/DDBJ whole genome shotgun (WGS) entry which is preliminary data.</text>
</comment>
<organism evidence="1 2">
    <name type="scientific">Nephila pilipes</name>
    <name type="common">Giant wood spider</name>
    <name type="synonym">Nephila maculata</name>
    <dbReference type="NCBI Taxonomy" id="299642"/>
    <lineage>
        <taxon>Eukaryota</taxon>
        <taxon>Metazoa</taxon>
        <taxon>Ecdysozoa</taxon>
        <taxon>Arthropoda</taxon>
        <taxon>Chelicerata</taxon>
        <taxon>Arachnida</taxon>
        <taxon>Araneae</taxon>
        <taxon>Araneomorphae</taxon>
        <taxon>Entelegynae</taxon>
        <taxon>Araneoidea</taxon>
        <taxon>Nephilidae</taxon>
        <taxon>Nephila</taxon>
    </lineage>
</organism>
<keyword evidence="2" id="KW-1185">Reference proteome</keyword>
<evidence type="ECO:0000313" key="1">
    <source>
        <dbReference type="EMBL" id="GFT17297.1"/>
    </source>
</evidence>
<dbReference type="AlphaFoldDB" id="A0A8X6NJZ7"/>
<gene>
    <name evidence="1" type="ORF">NPIL_268631</name>
</gene>
<protein>
    <submittedName>
        <fullName evidence="1">Uncharacterized protein</fullName>
    </submittedName>
</protein>
<dbReference type="Proteomes" id="UP000887013">
    <property type="component" value="Unassembled WGS sequence"/>
</dbReference>
<proteinExistence type="predicted"/>